<sequence length="1459" mass="161562">MIRSLSYCFLTIYFFLSILPLPNTIASPTRLLCRRDQRDALLEVQKELHVPTTTWNKNVDCCSWNGVTCDAILGEFTGGDTVLANLTSLSIIDLSLNYFKSSISADLSGLHNLERFSVYNNSFSGPFPLSLLMIPSLVHIDLSQNHFEGPIDFRNTFSLSRLRVLYVGFNNLDGLIPESISKLVNLEYLDVSHNNFGGQVPRSISKVVNLTSVDLSYNKLEGQVLDFVWRSSKLDYVDLSYNSFNCFAKSVEVIDGASLTMLNLGSNSVDGPFPKWICKVKDLYALDLSNNHFNGSIPQCLKYSTYFHTLNLRNNSLSGVLPDLFIKDSQLRSLDVSSNNLVGKLPKSLINCERIEFLNVKGNKIMDTFPFWLGSLPYLKVLMLGSNAFYGPVYNPSAYLGFPSIRIIDISNNNFVGSLPQDYFANWLEMSLVWSGSDIPQFKYMGNVNFSTYDSIDLVYKGVETDFDRIFEGFSAIDFSGNRFSGHIPGSIGLLRELRLLNLSGNAFTGNIPPSLANITNLETLDLSRNNLCEIPISLGKLSFLSNINFSYNHLEGLIPQSTQFATQSCSSFLGNIGLYGFVEICGESHHVPVPTTSKEPEEPLSESEDQLLNWIAAAIAFGPVCCHLFTNTFASPTQSLCRNDERDALLELKEELSIYSSNSAPVPTVSWNKSVDCCSWKGVRCDAISGEVISLKLGYPSRTNTSLKSSSGLFKLQHLRHLDLLSLGLQGEIPSSFGNLSHLTYLDLSNSLLVGKVPDSIGNLNQLEYIDLSNNNLVGIIPSTIGNLSHLTVLTLYSNQLVGEVPASIGNLNQLGYMDLSFNDLRGNIPISFANLSKLSQLNLNRNQFTGRAILLANLTNLSEIDLSSNLFRSSITADLSGLHNLKRFSVHNNSFVGPFPSSLLMIPSLVHIDLSQNQFEGPLDFKNTTSSSRLRELDVGDNNFDGTISEPISKLINLGSLNLSHNNFGGPVPRSIWKLRHLYSLDLSHNNLGGQVPSSLSKLVNLGSLDLSYNMLEGQVPHFLWTSSELWSAKLSHNSFSSFGKPVEVYDGAILGELDLGSNSFQGPFPKWICEIRKLWGLDMSNNHFNGPIPRCLKNSTYLNKLNLRNNNLSGFLPDLCIDGSLLRSLDVSLNNLVGKLPKSLINCEDMRFLNVEGNKIKDAFPFWLGSLQYLKILVLRSNAFYGPVYNSSAYLGFPSMRIIDISNNSFVGSLPQDYFANWSEMSNVWIKEGYMESDYMVTFSMYDSMDLVYKGVNTDFVRIFQDLKAIDFSGNRFSGDIPGSIGLLSELRLLNLSGNAFTGNIPPSLANITKLETLDLSRNNLSGEIPQGLGNLSSLSNINFSYNHLQGLVPKSTQFGTQSCYSFVGNPGLNGLEEICRESHHVPVPTTSQQPKESLSEPEGPVLNWIAAAIAFGPGVFCGLVIGHIFTSYKHEWFIARKAQLPRSFVKFVSGN</sequence>
<keyword evidence="4 12" id="KW-0433">Leucine-rich repeat</keyword>
<evidence type="ECO:0000313" key="17">
    <source>
        <dbReference type="Proteomes" id="UP000694251"/>
    </source>
</evidence>
<dbReference type="FunFam" id="3.80.10.10:FF:000095">
    <property type="entry name" value="LRR receptor-like serine/threonine-protein kinase GSO1"/>
    <property type="match status" value="1"/>
</dbReference>
<dbReference type="FunFam" id="3.80.10.10:FF:000400">
    <property type="entry name" value="Nuclear pore complex protein NUP107"/>
    <property type="match status" value="1"/>
</dbReference>
<evidence type="ECO:0000256" key="3">
    <source>
        <dbReference type="ARBA" id="ARBA00022475"/>
    </source>
</evidence>
<keyword evidence="3 12" id="KW-1003">Cell membrane</keyword>
<dbReference type="PROSITE" id="PS51450">
    <property type="entry name" value="LRR"/>
    <property type="match status" value="2"/>
</dbReference>
<dbReference type="EMBL" id="JAEFBJ010000003">
    <property type="protein sequence ID" value="KAG7632250.1"/>
    <property type="molecule type" value="Genomic_DNA"/>
</dbReference>
<reference evidence="16 17" key="1">
    <citation type="submission" date="2020-12" db="EMBL/GenBank/DDBJ databases">
        <title>Concerted genomic and epigenomic changes stabilize Arabidopsis allopolyploids.</title>
        <authorList>
            <person name="Chen Z."/>
        </authorList>
    </citation>
    <scope>NUCLEOTIDE SEQUENCE [LARGE SCALE GENOMIC DNA]</scope>
    <source>
        <strain evidence="16">As9502</strain>
        <tissue evidence="16">Leaf</tissue>
    </source>
</reference>
<evidence type="ECO:0000256" key="1">
    <source>
        <dbReference type="ARBA" id="ARBA00004251"/>
    </source>
</evidence>
<comment type="similarity">
    <text evidence="2 12">Belongs to the RLP family.</text>
</comment>
<keyword evidence="8 12" id="KW-1133">Transmembrane helix</keyword>
<dbReference type="GO" id="GO:0030154">
    <property type="term" value="P:cell differentiation"/>
    <property type="evidence" value="ECO:0007669"/>
    <property type="project" value="UniProtKB-ARBA"/>
</dbReference>
<dbReference type="Proteomes" id="UP000694251">
    <property type="component" value="Chromosome 3"/>
</dbReference>
<evidence type="ECO:0000256" key="5">
    <source>
        <dbReference type="ARBA" id="ARBA00022692"/>
    </source>
</evidence>
<evidence type="ECO:0000256" key="2">
    <source>
        <dbReference type="ARBA" id="ARBA00009592"/>
    </source>
</evidence>
<dbReference type="SMART" id="SM00365">
    <property type="entry name" value="LRR_SD22"/>
    <property type="match status" value="9"/>
</dbReference>
<dbReference type="SMART" id="SM00369">
    <property type="entry name" value="LRR_TYP"/>
    <property type="match status" value="12"/>
</dbReference>
<feature type="domain" description="Disease resistance R13L4/SHOC-2-like LRR" evidence="15">
    <location>
        <begin position="785"/>
        <end position="941"/>
    </location>
</feature>
<comment type="function">
    <text evidence="12">Involved in perception of extracellular signals.</text>
</comment>
<evidence type="ECO:0000256" key="11">
    <source>
        <dbReference type="ARBA" id="ARBA00023180"/>
    </source>
</evidence>
<dbReference type="InterPro" id="IPR003591">
    <property type="entry name" value="Leu-rich_rpt_typical-subtyp"/>
</dbReference>
<evidence type="ECO:0000256" key="13">
    <source>
        <dbReference type="SAM" id="SignalP"/>
    </source>
</evidence>
<name>A0A8T2FCB3_ARASU</name>
<dbReference type="InterPro" id="IPR013210">
    <property type="entry name" value="LRR_N_plant-typ"/>
</dbReference>
<evidence type="ECO:0000256" key="8">
    <source>
        <dbReference type="ARBA" id="ARBA00022989"/>
    </source>
</evidence>
<evidence type="ECO:0000256" key="10">
    <source>
        <dbReference type="ARBA" id="ARBA00023170"/>
    </source>
</evidence>
<dbReference type="Pfam" id="PF23598">
    <property type="entry name" value="LRR_14"/>
    <property type="match status" value="1"/>
</dbReference>
<evidence type="ECO:0000256" key="7">
    <source>
        <dbReference type="ARBA" id="ARBA00022737"/>
    </source>
</evidence>
<keyword evidence="6 12" id="KW-0732">Signal</keyword>
<keyword evidence="17" id="KW-1185">Reference proteome</keyword>
<evidence type="ECO:0000256" key="12">
    <source>
        <dbReference type="RuleBase" id="RU369023"/>
    </source>
</evidence>
<dbReference type="OrthoDB" id="442066at2759"/>
<keyword evidence="11 12" id="KW-0325">Glycoprotein</keyword>
<feature type="domain" description="Leucine-rich repeat-containing N-terminal plant-type" evidence="14">
    <location>
        <begin position="36"/>
        <end position="70"/>
    </location>
</feature>
<dbReference type="Pfam" id="PF13855">
    <property type="entry name" value="LRR_8"/>
    <property type="match status" value="3"/>
</dbReference>
<evidence type="ECO:0000259" key="15">
    <source>
        <dbReference type="Pfam" id="PF23598"/>
    </source>
</evidence>
<accession>A0A8T2FCB3</accession>
<feature type="signal peptide" evidence="13">
    <location>
        <begin position="1"/>
        <end position="26"/>
    </location>
</feature>
<gene>
    <name evidence="16" type="ORF">ISN44_As03g024020</name>
</gene>
<dbReference type="GO" id="GO:1905392">
    <property type="term" value="P:plant organ morphogenesis"/>
    <property type="evidence" value="ECO:0007669"/>
    <property type="project" value="UniProtKB-ARBA"/>
</dbReference>
<evidence type="ECO:0000256" key="6">
    <source>
        <dbReference type="ARBA" id="ARBA00022729"/>
    </source>
</evidence>
<dbReference type="PANTHER" id="PTHR27004">
    <property type="entry name" value="RECEPTOR-LIKE PROTEIN 12 ISOFORM X1"/>
    <property type="match status" value="1"/>
</dbReference>
<evidence type="ECO:0000259" key="14">
    <source>
        <dbReference type="Pfam" id="PF08263"/>
    </source>
</evidence>
<feature type="domain" description="Leucine-rich repeat-containing N-terminal plant-type" evidence="14">
    <location>
        <begin position="644"/>
        <end position="687"/>
    </location>
</feature>
<keyword evidence="10 12" id="KW-0675">Receptor</keyword>
<comment type="subcellular location">
    <subcellularLocation>
        <location evidence="1 12">Cell membrane</location>
        <topology evidence="1 12">Single-pass type I membrane protein</topology>
    </subcellularLocation>
</comment>
<proteinExistence type="inferred from homology"/>
<evidence type="ECO:0000313" key="16">
    <source>
        <dbReference type="EMBL" id="KAG7632250.1"/>
    </source>
</evidence>
<comment type="caution">
    <text evidence="16">The sequence shown here is derived from an EMBL/GenBank/DDBJ whole genome shotgun (WGS) entry which is preliminary data.</text>
</comment>
<keyword evidence="7 12" id="KW-0677">Repeat</keyword>
<feature type="chain" id="PRO_5035871247" description="Receptor like protein" evidence="13">
    <location>
        <begin position="27"/>
        <end position="1459"/>
    </location>
</feature>
<dbReference type="GO" id="GO:0005886">
    <property type="term" value="C:plasma membrane"/>
    <property type="evidence" value="ECO:0007669"/>
    <property type="project" value="UniProtKB-SubCell"/>
</dbReference>
<dbReference type="PANTHER" id="PTHR27004:SF438">
    <property type="entry name" value="RECEPTOR-LIKE PROTEIN 36-RELATED"/>
    <property type="match status" value="1"/>
</dbReference>
<keyword evidence="5 12" id="KW-0812">Transmembrane</keyword>
<dbReference type="FunFam" id="3.80.10.10:FF:000041">
    <property type="entry name" value="LRR receptor-like serine/threonine-protein kinase ERECTA"/>
    <property type="match status" value="1"/>
</dbReference>
<feature type="transmembrane region" description="Helical" evidence="12">
    <location>
        <begin position="1409"/>
        <end position="1434"/>
    </location>
</feature>
<evidence type="ECO:0000256" key="9">
    <source>
        <dbReference type="ARBA" id="ARBA00023136"/>
    </source>
</evidence>
<keyword evidence="9 12" id="KW-0472">Membrane</keyword>
<evidence type="ECO:0000256" key="4">
    <source>
        <dbReference type="ARBA" id="ARBA00022614"/>
    </source>
</evidence>
<organism evidence="16 17">
    <name type="scientific">Arabidopsis suecica</name>
    <name type="common">Swedish thale-cress</name>
    <name type="synonym">Cardaminopsis suecica</name>
    <dbReference type="NCBI Taxonomy" id="45249"/>
    <lineage>
        <taxon>Eukaryota</taxon>
        <taxon>Viridiplantae</taxon>
        <taxon>Streptophyta</taxon>
        <taxon>Embryophyta</taxon>
        <taxon>Tracheophyta</taxon>
        <taxon>Spermatophyta</taxon>
        <taxon>Magnoliopsida</taxon>
        <taxon>eudicotyledons</taxon>
        <taxon>Gunneridae</taxon>
        <taxon>Pentapetalae</taxon>
        <taxon>rosids</taxon>
        <taxon>malvids</taxon>
        <taxon>Brassicales</taxon>
        <taxon>Brassicaceae</taxon>
        <taxon>Camelineae</taxon>
        <taxon>Arabidopsis</taxon>
    </lineage>
</organism>
<dbReference type="InterPro" id="IPR055414">
    <property type="entry name" value="LRR_R13L4/SHOC2-like"/>
</dbReference>
<dbReference type="Pfam" id="PF00560">
    <property type="entry name" value="LRR_1"/>
    <property type="match status" value="8"/>
</dbReference>
<protein>
    <recommendedName>
        <fullName evidence="12">Receptor like protein</fullName>
        <shortName evidence="12">AtRLP</shortName>
    </recommendedName>
</protein>
<dbReference type="InterPro" id="IPR001611">
    <property type="entry name" value="Leu-rich_rpt"/>
</dbReference>
<dbReference type="FunFam" id="3.80.10.10:FF:000213">
    <property type="entry name" value="Tyrosine-sulfated glycopeptide receptor 1"/>
    <property type="match status" value="2"/>
</dbReference>
<dbReference type="Pfam" id="PF08263">
    <property type="entry name" value="LRRNT_2"/>
    <property type="match status" value="2"/>
</dbReference>